<protein>
    <submittedName>
        <fullName evidence="1">Uncharacterized protein</fullName>
    </submittedName>
</protein>
<evidence type="ECO:0000313" key="2">
    <source>
        <dbReference type="Proteomes" id="UP000063964"/>
    </source>
</evidence>
<organism evidence="1 2">
    <name type="scientific">Desulfomicrobium orale DSM 12838</name>
    <dbReference type="NCBI Taxonomy" id="888061"/>
    <lineage>
        <taxon>Bacteria</taxon>
        <taxon>Pseudomonadati</taxon>
        <taxon>Thermodesulfobacteriota</taxon>
        <taxon>Desulfovibrionia</taxon>
        <taxon>Desulfovibrionales</taxon>
        <taxon>Desulfomicrobiaceae</taxon>
        <taxon>Desulfomicrobium</taxon>
    </lineage>
</organism>
<reference evidence="2" key="1">
    <citation type="submission" date="2016-02" db="EMBL/GenBank/DDBJ databases">
        <authorList>
            <person name="Holder M.E."/>
            <person name="Ajami N.J."/>
            <person name="Petrosino J.F."/>
        </authorList>
    </citation>
    <scope>NUCLEOTIDE SEQUENCE [LARGE SCALE GENOMIC DNA]</scope>
    <source>
        <strain evidence="2">DSM 12838</strain>
    </source>
</reference>
<dbReference type="KEGG" id="doa:AXF15_07890"/>
<accession>A0A0X8JQF1</accession>
<dbReference type="RefSeq" id="WP_066605659.1">
    <property type="nucleotide sequence ID" value="NZ_CP014230.1"/>
</dbReference>
<dbReference type="OrthoDB" id="5469686at2"/>
<proteinExistence type="predicted"/>
<gene>
    <name evidence="1" type="ORF">AXF15_07890</name>
</gene>
<evidence type="ECO:0000313" key="1">
    <source>
        <dbReference type="EMBL" id="AMD93025.1"/>
    </source>
</evidence>
<name>A0A0X8JQF1_9BACT</name>
<dbReference type="Proteomes" id="UP000063964">
    <property type="component" value="Chromosome"/>
</dbReference>
<dbReference type="STRING" id="888061.AXF15_07890"/>
<dbReference type="AlphaFoldDB" id="A0A0X8JQF1"/>
<sequence length="314" mass="35673">MKEDCEDMERLPGLCDDAEGRAKELKLFTMCLKKFIRKVFQHMVATRFASWKELAIHDQDGLAYPIYNYVIEAADARQREVFAGYGLEIENGQILLADLSVSAILEEEGAIGLEFYLYETTSIVPYICDDFEAVEEQRPDMSHFQRINHADFEALYDELKENGIFDALYYELNKSILLIELSEREVLARIKKESLRIMSGIFARAKSISNLNTITNTDIKEFRLDFDAVGRNFSLVILNGHDADNQPVYSSVLTLPEYKSVAQYVDLDTLYEKLLKVMRAKNIPNPEGTLLEALKPHDRAGQNPGVPLPGVVSS</sequence>
<dbReference type="EMBL" id="CP014230">
    <property type="protein sequence ID" value="AMD93025.1"/>
    <property type="molecule type" value="Genomic_DNA"/>
</dbReference>
<keyword evidence="2" id="KW-1185">Reference proteome</keyword>